<protein>
    <recommendedName>
        <fullName evidence="4">Aminotransferase-like plant mobile domain-containing protein</fullName>
    </recommendedName>
</protein>
<evidence type="ECO:0000313" key="3">
    <source>
        <dbReference type="Proteomes" id="UP000027138"/>
    </source>
</evidence>
<name>A0A067JPV8_JATCU</name>
<evidence type="ECO:0000256" key="1">
    <source>
        <dbReference type="SAM" id="MobiDB-lite"/>
    </source>
</evidence>
<feature type="region of interest" description="Disordered" evidence="1">
    <location>
        <begin position="239"/>
        <end position="261"/>
    </location>
</feature>
<proteinExistence type="predicted"/>
<keyword evidence="3" id="KW-1185">Reference proteome</keyword>
<sequence length="311" mass="34982">MPQEWVAKMDVDVVAQAYLFYLLSTTLFTNHGNDADLALMPPLQDLDATWPFNWGATALSYLYYGMDLCVRGAHLKVGYRSGLVSTESSPCRACLDLKVTLMRSLFLVAEHGDLARGMLILLRDLDVSAIVGQLKLGPGYMSLFYDMYYLGERIYEWELSPDQRRVLQDVLYYMLSTRSIQLEQEIVAARRGLDAIDHLAAFVPGAYAIFVRTQLLVHIPPPVEFDHFAEAEELDRGQRVAPVQQQQQHGKRMRRGSDSGASDTAVIVGKLEHGPGVHLRLYQELAWRPLLAEAKERSVVGILVVELDAGW</sequence>
<reference evidence="2 3" key="1">
    <citation type="journal article" date="2014" name="PLoS ONE">
        <title>Global Analysis of Gene Expression Profiles in Physic Nut (Jatropha curcas L.) Seedlings Exposed to Salt Stress.</title>
        <authorList>
            <person name="Zhang L."/>
            <person name="Zhang C."/>
            <person name="Wu P."/>
            <person name="Chen Y."/>
            <person name="Li M."/>
            <person name="Jiang H."/>
            <person name="Wu G."/>
        </authorList>
    </citation>
    <scope>NUCLEOTIDE SEQUENCE [LARGE SCALE GENOMIC DNA]</scope>
    <source>
        <strain evidence="3">cv. GZQX0401</strain>
        <tissue evidence="2">Young leaves</tissue>
    </source>
</reference>
<evidence type="ECO:0008006" key="4">
    <source>
        <dbReference type="Google" id="ProtNLM"/>
    </source>
</evidence>
<dbReference type="AlphaFoldDB" id="A0A067JPV8"/>
<dbReference type="EMBL" id="KK915047">
    <property type="protein sequence ID" value="KDP24843.1"/>
    <property type="molecule type" value="Genomic_DNA"/>
</dbReference>
<organism evidence="2 3">
    <name type="scientific">Jatropha curcas</name>
    <name type="common">Barbados nut</name>
    <dbReference type="NCBI Taxonomy" id="180498"/>
    <lineage>
        <taxon>Eukaryota</taxon>
        <taxon>Viridiplantae</taxon>
        <taxon>Streptophyta</taxon>
        <taxon>Embryophyta</taxon>
        <taxon>Tracheophyta</taxon>
        <taxon>Spermatophyta</taxon>
        <taxon>Magnoliopsida</taxon>
        <taxon>eudicotyledons</taxon>
        <taxon>Gunneridae</taxon>
        <taxon>Pentapetalae</taxon>
        <taxon>rosids</taxon>
        <taxon>fabids</taxon>
        <taxon>Malpighiales</taxon>
        <taxon>Euphorbiaceae</taxon>
        <taxon>Crotonoideae</taxon>
        <taxon>Jatropheae</taxon>
        <taxon>Jatropha</taxon>
    </lineage>
</organism>
<evidence type="ECO:0000313" key="2">
    <source>
        <dbReference type="EMBL" id="KDP24843.1"/>
    </source>
</evidence>
<accession>A0A067JPV8</accession>
<dbReference type="Proteomes" id="UP000027138">
    <property type="component" value="Unassembled WGS sequence"/>
</dbReference>
<gene>
    <name evidence="2" type="ORF">JCGZ_25297</name>
</gene>